<feature type="transmembrane region" description="Helical" evidence="8">
    <location>
        <begin position="370"/>
        <end position="386"/>
    </location>
</feature>
<feature type="transmembrane region" description="Helical" evidence="8">
    <location>
        <begin position="265"/>
        <end position="282"/>
    </location>
</feature>
<evidence type="ECO:0000256" key="7">
    <source>
        <dbReference type="ARBA" id="ARBA00023136"/>
    </source>
</evidence>
<evidence type="ECO:0000256" key="3">
    <source>
        <dbReference type="ARBA" id="ARBA00022676"/>
    </source>
</evidence>
<evidence type="ECO:0000313" key="11">
    <source>
        <dbReference type="Proteomes" id="UP001500603"/>
    </source>
</evidence>
<feature type="transmembrane region" description="Helical" evidence="8">
    <location>
        <begin position="392"/>
        <end position="410"/>
    </location>
</feature>
<name>A0ABP9KM76_9NOCA</name>
<evidence type="ECO:0000256" key="1">
    <source>
        <dbReference type="ARBA" id="ARBA00004651"/>
    </source>
</evidence>
<dbReference type="InterPro" id="IPR038731">
    <property type="entry name" value="RgtA/B/C-like"/>
</dbReference>
<evidence type="ECO:0000256" key="2">
    <source>
        <dbReference type="ARBA" id="ARBA00022475"/>
    </source>
</evidence>
<comment type="subcellular location">
    <subcellularLocation>
        <location evidence="1">Cell membrane</location>
        <topology evidence="1">Multi-pass membrane protein</topology>
    </subcellularLocation>
</comment>
<keyword evidence="7 8" id="KW-0472">Membrane</keyword>
<feature type="transmembrane region" description="Helical" evidence="8">
    <location>
        <begin position="331"/>
        <end position="358"/>
    </location>
</feature>
<keyword evidence="4" id="KW-0808">Transferase</keyword>
<feature type="domain" description="Glycosyltransferase RgtA/B/C/D-like" evidence="9">
    <location>
        <begin position="149"/>
        <end position="309"/>
    </location>
</feature>
<sequence length="601" mass="62078">MPGAVVSDTAGPGTGASDVAVSGAVVRGAVVSDTAGPGTVVSDVAVPGAVVSDMTGPGTGVSDVAVSGAVVRGTVVSDMTGPDMTGPDMTGPGTKKISTALPAFAWWPVCVVVAVTALVLLARAGRYGFFGDELYFLSAGHRLAVSYVDQGPLVPLIARAADLIAPGSTVVLRIPAIVASVVAVVVAAAIARELGGGRAAQTLAALAYASCPFLVTQSATLSTFAFDTTLSAAIVLALVRWTRTRGDRALLAVGVLAALDMQVKLLVPILLAGIALGVLVFGPRAVLRRPALWAAAAVFAAASAPGLLWQAGHGWPQLGMSAVIRAEQRAAMGGALGLPVQLATLVGLLGGLLALYGLWKLLRDGRFQPYRWVLGAVLVQLVFVVVAGGRPYYLAVVLPVVFAVGAVAAADRLSSRWARLGSACVVAVSVAITLTVVLGLPRPLDGLRTPTETQAELSTRMRTFGTTGWPELVDTVEAAYRGLDPDKRARTVIVAQNYWQASAIDRLGADGLPAVYSPNRGFARFATPPDAATIALYVTAGDAEARLRQNFSRLEPIAGLDDPLGFPGITRHVTVWRCERPIRNWAAIWAATTTDVLDPGL</sequence>
<evidence type="ECO:0000256" key="6">
    <source>
        <dbReference type="ARBA" id="ARBA00022989"/>
    </source>
</evidence>
<comment type="caution">
    <text evidence="10">The sequence shown here is derived from an EMBL/GenBank/DDBJ whole genome shotgun (WGS) entry which is preliminary data.</text>
</comment>
<dbReference type="Pfam" id="PF13231">
    <property type="entry name" value="PMT_2"/>
    <property type="match status" value="1"/>
</dbReference>
<reference evidence="11" key="1">
    <citation type="journal article" date="2019" name="Int. J. Syst. Evol. Microbiol.">
        <title>The Global Catalogue of Microorganisms (GCM) 10K type strain sequencing project: providing services to taxonomists for standard genome sequencing and annotation.</title>
        <authorList>
            <consortium name="The Broad Institute Genomics Platform"/>
            <consortium name="The Broad Institute Genome Sequencing Center for Infectious Disease"/>
            <person name="Wu L."/>
            <person name="Ma J."/>
        </authorList>
    </citation>
    <scope>NUCLEOTIDE SEQUENCE [LARGE SCALE GENOMIC DNA]</scope>
    <source>
        <strain evidence="11">JCM 18298</strain>
    </source>
</reference>
<evidence type="ECO:0000256" key="8">
    <source>
        <dbReference type="SAM" id="Phobius"/>
    </source>
</evidence>
<protein>
    <submittedName>
        <fullName evidence="10">Glycosyltransferase family 39 protein</fullName>
    </submittedName>
</protein>
<keyword evidence="3" id="KW-0328">Glycosyltransferase</keyword>
<dbReference type="InterPro" id="IPR050297">
    <property type="entry name" value="LipidA_mod_glycosyltrf_83"/>
</dbReference>
<dbReference type="Proteomes" id="UP001500603">
    <property type="component" value="Unassembled WGS sequence"/>
</dbReference>
<keyword evidence="2" id="KW-1003">Cell membrane</keyword>
<dbReference type="PANTHER" id="PTHR33908">
    <property type="entry name" value="MANNOSYLTRANSFERASE YKCB-RELATED"/>
    <property type="match status" value="1"/>
</dbReference>
<organism evidence="10 11">
    <name type="scientific">Nocardia callitridis</name>
    <dbReference type="NCBI Taxonomy" id="648753"/>
    <lineage>
        <taxon>Bacteria</taxon>
        <taxon>Bacillati</taxon>
        <taxon>Actinomycetota</taxon>
        <taxon>Actinomycetes</taxon>
        <taxon>Mycobacteriales</taxon>
        <taxon>Nocardiaceae</taxon>
        <taxon>Nocardia</taxon>
    </lineage>
</organism>
<keyword evidence="6 8" id="KW-1133">Transmembrane helix</keyword>
<evidence type="ECO:0000256" key="5">
    <source>
        <dbReference type="ARBA" id="ARBA00022692"/>
    </source>
</evidence>
<evidence type="ECO:0000313" key="10">
    <source>
        <dbReference type="EMBL" id="GAA5061814.1"/>
    </source>
</evidence>
<feature type="transmembrane region" description="Helical" evidence="8">
    <location>
        <begin position="104"/>
        <end position="124"/>
    </location>
</feature>
<gene>
    <name evidence="10" type="ORF">GCM10023318_44840</name>
</gene>
<feature type="transmembrane region" description="Helical" evidence="8">
    <location>
        <begin position="417"/>
        <end position="440"/>
    </location>
</feature>
<keyword evidence="5 8" id="KW-0812">Transmembrane</keyword>
<evidence type="ECO:0000256" key="4">
    <source>
        <dbReference type="ARBA" id="ARBA00022679"/>
    </source>
</evidence>
<feature type="transmembrane region" description="Helical" evidence="8">
    <location>
        <begin position="203"/>
        <end position="226"/>
    </location>
</feature>
<accession>A0ABP9KM76</accession>
<proteinExistence type="predicted"/>
<dbReference type="PANTHER" id="PTHR33908:SF11">
    <property type="entry name" value="MEMBRANE PROTEIN"/>
    <property type="match status" value="1"/>
</dbReference>
<dbReference type="EMBL" id="BAABJM010000004">
    <property type="protein sequence ID" value="GAA5061814.1"/>
    <property type="molecule type" value="Genomic_DNA"/>
</dbReference>
<keyword evidence="11" id="KW-1185">Reference proteome</keyword>
<feature type="transmembrane region" description="Helical" evidence="8">
    <location>
        <begin position="170"/>
        <end position="191"/>
    </location>
</feature>
<feature type="transmembrane region" description="Helical" evidence="8">
    <location>
        <begin position="291"/>
        <end position="311"/>
    </location>
</feature>
<evidence type="ECO:0000259" key="9">
    <source>
        <dbReference type="Pfam" id="PF13231"/>
    </source>
</evidence>